<name>A0A0F9QBD3_9ZZZZ</name>
<reference evidence="1" key="1">
    <citation type="journal article" date="2015" name="Nature">
        <title>Complex archaea that bridge the gap between prokaryotes and eukaryotes.</title>
        <authorList>
            <person name="Spang A."/>
            <person name="Saw J.H."/>
            <person name="Jorgensen S.L."/>
            <person name="Zaremba-Niedzwiedzka K."/>
            <person name="Martijn J."/>
            <person name="Lind A.E."/>
            <person name="van Eijk R."/>
            <person name="Schleper C."/>
            <person name="Guy L."/>
            <person name="Ettema T.J."/>
        </authorList>
    </citation>
    <scope>NUCLEOTIDE SEQUENCE</scope>
</reference>
<proteinExistence type="predicted"/>
<gene>
    <name evidence="1" type="ORF">LCGC14_0725140</name>
</gene>
<dbReference type="EMBL" id="LAZR01001658">
    <property type="protein sequence ID" value="KKN41265.1"/>
    <property type="molecule type" value="Genomic_DNA"/>
</dbReference>
<dbReference type="AlphaFoldDB" id="A0A0F9QBD3"/>
<comment type="caution">
    <text evidence="1">The sequence shown here is derived from an EMBL/GenBank/DDBJ whole genome shotgun (WGS) entry which is preliminary data.</text>
</comment>
<sequence length="82" mass="9141">MMGHYLIHVDPSVLMKAMGLDDRVFMHDLKLARWTGGGIEVLVMHPTFAVESDPQDLPEQLTLDELGERHPEVFVVAEAEAG</sequence>
<organism evidence="1">
    <name type="scientific">marine sediment metagenome</name>
    <dbReference type="NCBI Taxonomy" id="412755"/>
    <lineage>
        <taxon>unclassified sequences</taxon>
        <taxon>metagenomes</taxon>
        <taxon>ecological metagenomes</taxon>
    </lineage>
</organism>
<protein>
    <submittedName>
        <fullName evidence="1">Uncharacterized protein</fullName>
    </submittedName>
</protein>
<evidence type="ECO:0000313" key="1">
    <source>
        <dbReference type="EMBL" id="KKN41265.1"/>
    </source>
</evidence>
<accession>A0A0F9QBD3</accession>